<keyword evidence="1" id="KW-0812">Transmembrane</keyword>
<keyword evidence="5" id="KW-1185">Reference proteome</keyword>
<feature type="domain" description="Inner membrane protein YqiJ OB-fold" evidence="2">
    <location>
        <begin position="140"/>
        <end position="200"/>
    </location>
</feature>
<feature type="transmembrane region" description="Helical" evidence="1">
    <location>
        <begin position="103"/>
        <end position="128"/>
    </location>
</feature>
<gene>
    <name evidence="4" type="ORF">GTH32_12020</name>
</gene>
<reference evidence="4 5" key="1">
    <citation type="submission" date="2020-01" db="EMBL/GenBank/DDBJ databases">
        <authorList>
            <person name="Chen J."/>
            <person name="Zhu S."/>
            <person name="Yang J."/>
        </authorList>
    </citation>
    <scope>NUCLEOTIDE SEQUENCE [LARGE SCALE GENOMIC DNA]</scope>
    <source>
        <strain evidence="4 5">345S023</strain>
    </source>
</reference>
<dbReference type="Proteomes" id="UP000470213">
    <property type="component" value="Unassembled WGS sequence"/>
</dbReference>
<organism evidence="4 5">
    <name type="scientific">Alteromonas profundi</name>
    <dbReference type="NCBI Taxonomy" id="2696062"/>
    <lineage>
        <taxon>Bacteria</taxon>
        <taxon>Pseudomonadati</taxon>
        <taxon>Pseudomonadota</taxon>
        <taxon>Gammaproteobacteria</taxon>
        <taxon>Alteromonadales</taxon>
        <taxon>Alteromonadaceae</taxon>
        <taxon>Alteromonas/Salinimonas group</taxon>
        <taxon>Alteromonas</taxon>
    </lineage>
</organism>
<feature type="domain" description="Inner membrane protein YqiJ N-terminal" evidence="3">
    <location>
        <begin position="10"/>
        <end position="117"/>
    </location>
</feature>
<keyword evidence="1" id="KW-1133">Transmembrane helix</keyword>
<feature type="transmembrane region" description="Helical" evidence="1">
    <location>
        <begin position="12"/>
        <end position="33"/>
    </location>
</feature>
<evidence type="ECO:0000259" key="2">
    <source>
        <dbReference type="Pfam" id="PF07290"/>
    </source>
</evidence>
<dbReference type="Pfam" id="PF21001">
    <property type="entry name" value="YqiJ_N"/>
    <property type="match status" value="1"/>
</dbReference>
<comment type="caution">
    <text evidence="4">The sequence shown here is derived from an EMBL/GenBank/DDBJ whole genome shotgun (WGS) entry which is preliminary data.</text>
</comment>
<sequence>MLDTLLSDANYWFSVAFISVVILFVLELSFLLFGRSVLGLLDAPAATTQHSQDTGFLSLFSWLNEEKAPLLVWLICFLFLFGSLGLTLNAATTSLLQFTLPPWISLTFATVFGMITTAKLIGGIANVLTKFQSCRHLNEEFIGAVAHITIGRASRGNPAEAKFTDNYAQLHYVLVEPREERELFDHGERVILVERTPHSWLATRYQ</sequence>
<name>A0A7X5LM70_9ALTE</name>
<keyword evidence="1" id="KW-0472">Membrane</keyword>
<evidence type="ECO:0000259" key="3">
    <source>
        <dbReference type="Pfam" id="PF21001"/>
    </source>
</evidence>
<dbReference type="InterPro" id="IPR048376">
    <property type="entry name" value="YqiJ_N"/>
</dbReference>
<evidence type="ECO:0000256" key="1">
    <source>
        <dbReference type="SAM" id="Phobius"/>
    </source>
</evidence>
<protein>
    <submittedName>
        <fullName evidence="4">DUF1449 family protein</fullName>
    </submittedName>
</protein>
<dbReference type="AlphaFoldDB" id="A0A7X5LM70"/>
<proteinExistence type="predicted"/>
<dbReference type="Pfam" id="PF07290">
    <property type="entry name" value="YqiJ_OB"/>
    <property type="match status" value="1"/>
</dbReference>
<dbReference type="EMBL" id="JAAAWN010000015">
    <property type="protein sequence ID" value="NDV91903.1"/>
    <property type="molecule type" value="Genomic_DNA"/>
</dbReference>
<accession>A0A7X5LM70</accession>
<dbReference type="InterPro" id="IPR010840">
    <property type="entry name" value="YqiJ_OB"/>
</dbReference>
<feature type="transmembrane region" description="Helical" evidence="1">
    <location>
        <begin position="70"/>
        <end position="91"/>
    </location>
</feature>
<dbReference type="RefSeq" id="WP_163086044.1">
    <property type="nucleotide sequence ID" value="NZ_JAAAWN010000015.1"/>
</dbReference>
<evidence type="ECO:0000313" key="4">
    <source>
        <dbReference type="EMBL" id="NDV91903.1"/>
    </source>
</evidence>
<evidence type="ECO:0000313" key="5">
    <source>
        <dbReference type="Proteomes" id="UP000470213"/>
    </source>
</evidence>